<sequence>MQKILAYIKPYRVAAIIAALLMLVELAVELWLPLMMADIIDNGIVNEDLSVITRLGIYMVVLTVVSFIASIINTFLAAYVSQHFAFDLRKALFEKVQSFAFKDFNRFPTSSLITRLTNDVNQVQLVVFMGLRIMVRAPLLVVGGIVMAFVVDVQLALLLTAAIPLVMVFLYYVMKKGVPLFSSVQDKLDRVNGVMRENLVGVRLIKAYLRGRHEQRRFKGVNGDLMNQTVSSLRLIELATPVLLVLMNIAIVAVVWFGGLKVVAGNTQVGEISAIITYGTRITVALTMFSFILMILSRAKASASRMQEVLSTPTAQEEQLETSLNEIETLQFHNVSFHYPGSQDNVLNQVSFSATQGQLIGVIGMTGSGKSSLVQLIPRLYDPTEGEITLNGRCIQEFQLEELRNRIGMVPQEAILFSGSISDNIRWGKEDASLDEIVSAAKAAQIHSFVMSLPNQYETVLGQKGINLSGGQKQRLAIARALIRMPEILILDDSTSALDLNTEAALQRELTRLQGMVILIAQKISSIKDADTILLIEDGELIGEGTHYELLQHHSIYRDIFVSQYGEEAYHELRQT</sequence>
<evidence type="ECO:0000256" key="3">
    <source>
        <dbReference type="ARBA" id="ARBA00022475"/>
    </source>
</evidence>
<feature type="domain" description="ABC transmembrane type-1" evidence="11">
    <location>
        <begin position="16"/>
        <end position="298"/>
    </location>
</feature>
<dbReference type="Gene3D" id="1.20.1560.10">
    <property type="entry name" value="ABC transporter type 1, transmembrane domain"/>
    <property type="match status" value="1"/>
</dbReference>
<dbReference type="PANTHER" id="PTHR43394">
    <property type="entry name" value="ATP-DEPENDENT PERMEASE MDL1, MITOCHONDRIAL"/>
    <property type="match status" value="1"/>
</dbReference>
<feature type="transmembrane region" description="Helical" evidence="9">
    <location>
        <begin position="55"/>
        <end position="80"/>
    </location>
</feature>
<dbReference type="GO" id="GO:0015421">
    <property type="term" value="F:ABC-type oligopeptide transporter activity"/>
    <property type="evidence" value="ECO:0007669"/>
    <property type="project" value="TreeGrafter"/>
</dbReference>
<feature type="transmembrane region" description="Helical" evidence="9">
    <location>
        <begin position="12"/>
        <end position="35"/>
    </location>
</feature>
<dbReference type="AlphaFoldDB" id="A0A0J6CUZ1"/>
<gene>
    <name evidence="12" type="ORF">AB986_13455</name>
</gene>
<dbReference type="InterPro" id="IPR027417">
    <property type="entry name" value="P-loop_NTPase"/>
</dbReference>
<dbReference type="InterPro" id="IPR003439">
    <property type="entry name" value="ABC_transporter-like_ATP-bd"/>
</dbReference>
<evidence type="ECO:0000256" key="5">
    <source>
        <dbReference type="ARBA" id="ARBA00022741"/>
    </source>
</evidence>
<keyword evidence="4 9" id="KW-0812">Transmembrane</keyword>
<dbReference type="InterPro" id="IPR039421">
    <property type="entry name" value="Type_1_exporter"/>
</dbReference>
<dbReference type="Pfam" id="PF00664">
    <property type="entry name" value="ABC_membrane"/>
    <property type="match status" value="1"/>
</dbReference>
<dbReference type="OrthoDB" id="9770415at2"/>
<dbReference type="CDD" id="cd18548">
    <property type="entry name" value="ABC_6TM_Tm287_like"/>
    <property type="match status" value="1"/>
</dbReference>
<evidence type="ECO:0000256" key="2">
    <source>
        <dbReference type="ARBA" id="ARBA00022448"/>
    </source>
</evidence>
<evidence type="ECO:0000256" key="6">
    <source>
        <dbReference type="ARBA" id="ARBA00022840"/>
    </source>
</evidence>
<dbReference type="InterPro" id="IPR017871">
    <property type="entry name" value="ABC_transporter-like_CS"/>
</dbReference>
<evidence type="ECO:0000259" key="10">
    <source>
        <dbReference type="PROSITE" id="PS50893"/>
    </source>
</evidence>
<dbReference type="SUPFAM" id="SSF90123">
    <property type="entry name" value="ABC transporter transmembrane region"/>
    <property type="match status" value="1"/>
</dbReference>
<dbReference type="InterPro" id="IPR036640">
    <property type="entry name" value="ABC1_TM_sf"/>
</dbReference>
<comment type="caution">
    <text evidence="12">The sequence shown here is derived from an EMBL/GenBank/DDBJ whole genome shotgun (WGS) entry which is preliminary data.</text>
</comment>
<name>A0A0J6CUZ1_9BACL</name>
<dbReference type="InterPro" id="IPR003593">
    <property type="entry name" value="AAA+_ATPase"/>
</dbReference>
<feature type="transmembrane region" description="Helical" evidence="9">
    <location>
        <begin position="235"/>
        <end position="258"/>
    </location>
</feature>
<dbReference type="GO" id="GO:0005524">
    <property type="term" value="F:ATP binding"/>
    <property type="evidence" value="ECO:0007669"/>
    <property type="project" value="UniProtKB-KW"/>
</dbReference>
<protein>
    <submittedName>
        <fullName evidence="12">ABC transporter ATP-binding protein</fullName>
    </submittedName>
</protein>
<accession>A0A0J6CUZ1</accession>
<dbReference type="Gene3D" id="3.40.50.300">
    <property type="entry name" value="P-loop containing nucleotide triphosphate hydrolases"/>
    <property type="match status" value="1"/>
</dbReference>
<evidence type="ECO:0000313" key="13">
    <source>
        <dbReference type="Proteomes" id="UP000035996"/>
    </source>
</evidence>
<keyword evidence="2" id="KW-0813">Transport</keyword>
<dbReference type="RefSeq" id="WP_048311631.1">
    <property type="nucleotide sequence ID" value="NZ_CP119526.1"/>
</dbReference>
<dbReference type="GO" id="GO:0016887">
    <property type="term" value="F:ATP hydrolysis activity"/>
    <property type="evidence" value="ECO:0007669"/>
    <property type="project" value="InterPro"/>
</dbReference>
<evidence type="ECO:0000256" key="7">
    <source>
        <dbReference type="ARBA" id="ARBA00022989"/>
    </source>
</evidence>
<keyword evidence="3" id="KW-1003">Cell membrane</keyword>
<dbReference type="InterPro" id="IPR011527">
    <property type="entry name" value="ABC1_TM_dom"/>
</dbReference>
<comment type="subcellular location">
    <subcellularLocation>
        <location evidence="1">Cell membrane</location>
        <topology evidence="1">Multi-pass membrane protein</topology>
    </subcellularLocation>
</comment>
<dbReference type="SUPFAM" id="SSF52540">
    <property type="entry name" value="P-loop containing nucleoside triphosphate hydrolases"/>
    <property type="match status" value="1"/>
</dbReference>
<reference evidence="12" key="1">
    <citation type="submission" date="2015-06" db="EMBL/GenBank/DDBJ databases">
        <authorList>
            <person name="Liu B."/>
            <person name="Wang J."/>
            <person name="Zhu Y."/>
            <person name="Liu G."/>
            <person name="Chen Q."/>
            <person name="Zheng C."/>
            <person name="Che J."/>
            <person name="Ge C."/>
            <person name="Shi H."/>
            <person name="Pan Z."/>
            <person name="Liu X."/>
        </authorList>
    </citation>
    <scope>NUCLEOTIDE SEQUENCE [LARGE SCALE GENOMIC DNA]</scope>
    <source>
        <strain evidence="12">DSM 16346</strain>
    </source>
</reference>
<evidence type="ECO:0000256" key="4">
    <source>
        <dbReference type="ARBA" id="ARBA00022692"/>
    </source>
</evidence>
<evidence type="ECO:0000256" key="9">
    <source>
        <dbReference type="SAM" id="Phobius"/>
    </source>
</evidence>
<feature type="domain" description="ABC transporter" evidence="10">
    <location>
        <begin position="330"/>
        <end position="563"/>
    </location>
</feature>
<keyword evidence="13" id="KW-1185">Reference proteome</keyword>
<dbReference type="PROSITE" id="PS00211">
    <property type="entry name" value="ABC_TRANSPORTER_1"/>
    <property type="match status" value="1"/>
</dbReference>
<dbReference type="PATRIC" id="fig|157733.3.peg.738"/>
<proteinExistence type="predicted"/>
<dbReference type="PROSITE" id="PS50929">
    <property type="entry name" value="ABC_TM1F"/>
    <property type="match status" value="1"/>
</dbReference>
<keyword evidence="6 12" id="KW-0067">ATP-binding</keyword>
<keyword evidence="7 9" id="KW-1133">Transmembrane helix</keyword>
<organism evidence="12 13">
    <name type="scientific">Guptibacillus hwajinpoensis</name>
    <dbReference type="NCBI Taxonomy" id="208199"/>
    <lineage>
        <taxon>Bacteria</taxon>
        <taxon>Bacillati</taxon>
        <taxon>Bacillota</taxon>
        <taxon>Bacilli</taxon>
        <taxon>Bacillales</taxon>
        <taxon>Guptibacillaceae</taxon>
        <taxon>Guptibacillus</taxon>
    </lineage>
</organism>
<feature type="transmembrane region" description="Helical" evidence="9">
    <location>
        <begin position="278"/>
        <end position="296"/>
    </location>
</feature>
<dbReference type="FunFam" id="3.40.50.300:FF:000221">
    <property type="entry name" value="Multidrug ABC transporter ATP-binding protein"/>
    <property type="match status" value="1"/>
</dbReference>
<keyword evidence="5" id="KW-0547">Nucleotide-binding</keyword>
<dbReference type="STRING" id="157733.AB986_13455"/>
<evidence type="ECO:0000256" key="1">
    <source>
        <dbReference type="ARBA" id="ARBA00004651"/>
    </source>
</evidence>
<feature type="transmembrane region" description="Helical" evidence="9">
    <location>
        <begin position="155"/>
        <end position="173"/>
    </location>
</feature>
<dbReference type="PANTHER" id="PTHR43394:SF1">
    <property type="entry name" value="ATP-BINDING CASSETTE SUB-FAMILY B MEMBER 10, MITOCHONDRIAL"/>
    <property type="match status" value="1"/>
</dbReference>
<dbReference type="PROSITE" id="PS50893">
    <property type="entry name" value="ABC_TRANSPORTER_2"/>
    <property type="match status" value="1"/>
</dbReference>
<feature type="transmembrane region" description="Helical" evidence="9">
    <location>
        <begin position="125"/>
        <end position="149"/>
    </location>
</feature>
<dbReference type="SMART" id="SM00382">
    <property type="entry name" value="AAA"/>
    <property type="match status" value="1"/>
</dbReference>
<evidence type="ECO:0000313" key="12">
    <source>
        <dbReference type="EMBL" id="KMM36915.1"/>
    </source>
</evidence>
<dbReference type="EMBL" id="LELK01000004">
    <property type="protein sequence ID" value="KMM36915.1"/>
    <property type="molecule type" value="Genomic_DNA"/>
</dbReference>
<dbReference type="Pfam" id="PF00005">
    <property type="entry name" value="ABC_tran"/>
    <property type="match status" value="1"/>
</dbReference>
<evidence type="ECO:0000256" key="8">
    <source>
        <dbReference type="ARBA" id="ARBA00023136"/>
    </source>
</evidence>
<evidence type="ECO:0000259" key="11">
    <source>
        <dbReference type="PROSITE" id="PS50929"/>
    </source>
</evidence>
<dbReference type="GO" id="GO:0005886">
    <property type="term" value="C:plasma membrane"/>
    <property type="evidence" value="ECO:0007669"/>
    <property type="project" value="UniProtKB-SubCell"/>
</dbReference>
<dbReference type="Proteomes" id="UP000035996">
    <property type="component" value="Unassembled WGS sequence"/>
</dbReference>
<keyword evidence="8 9" id="KW-0472">Membrane</keyword>